<evidence type="ECO:0000256" key="7">
    <source>
        <dbReference type="PROSITE-ProRule" id="PRU01360"/>
    </source>
</evidence>
<dbReference type="SUPFAM" id="SSF56935">
    <property type="entry name" value="Porins"/>
    <property type="match status" value="1"/>
</dbReference>
<proteinExistence type="inferred from homology"/>
<protein>
    <submittedName>
        <fullName evidence="9">TonB-dependent receptor</fullName>
    </submittedName>
</protein>
<organism evidence="9 10">
    <name type="scientific">Fibrella aquatilis</name>
    <dbReference type="NCBI Taxonomy" id="2817059"/>
    <lineage>
        <taxon>Bacteria</taxon>
        <taxon>Pseudomonadati</taxon>
        <taxon>Bacteroidota</taxon>
        <taxon>Cytophagia</taxon>
        <taxon>Cytophagales</taxon>
        <taxon>Spirosomataceae</taxon>
        <taxon>Fibrella</taxon>
    </lineage>
</organism>
<dbReference type="Proteomes" id="UP000664795">
    <property type="component" value="Unassembled WGS sequence"/>
</dbReference>
<dbReference type="InterPro" id="IPR036942">
    <property type="entry name" value="Beta-barrel_TonB_sf"/>
</dbReference>
<dbReference type="AlphaFoldDB" id="A0A939GAK4"/>
<dbReference type="Gene3D" id="2.60.40.1120">
    <property type="entry name" value="Carboxypeptidase-like, regulatory domain"/>
    <property type="match status" value="1"/>
</dbReference>
<evidence type="ECO:0000259" key="8">
    <source>
        <dbReference type="SMART" id="SM00965"/>
    </source>
</evidence>
<keyword evidence="9" id="KW-0675">Receptor</keyword>
<dbReference type="RefSeq" id="WP_207338812.1">
    <property type="nucleotide sequence ID" value="NZ_JAFMYU010000040.1"/>
</dbReference>
<keyword evidence="3 7" id="KW-1134">Transmembrane beta strand</keyword>
<gene>
    <name evidence="9" type="ORF">J2I48_27795</name>
</gene>
<keyword evidence="4 7" id="KW-0812">Transmembrane</keyword>
<keyword evidence="10" id="KW-1185">Reference proteome</keyword>
<sequence length="918" mass="101717">MTKSFPVFLFIISLITGQLALGQQTRPIIVSGQFTNAPFAQLVQTIEARTPYRFYFNPADVDSLRVTTQATDVPLATLLNTAFSGTGLRYAIDSRNRVFITTDQAIRTELPIGFFERGGAPDTTTIDYGAARTTARLTLETKLFEIGSRNLAGRPGNATLAGRIKSTTTGEPAVGVTVLIEKPRIGAVTDQYGFYSIALPRGRHELKIRSLGLRDTKRQLMLYGDGKLDIEMDEEVVPLKEVIVGAQKDANVSSTQMGAERLDTKTIKQVPTVLGEADLIRVVMTLPGVKSVGEGTVGFNVRGGSAGQNLILFNDAVIYNPSHLFGFFSAFNPDIVKSVELYKSAIPSRYGGRLSSVLDVSTRDGNKKKLTGAGGIGLLTGRLTLEGPLITDKTSILVGVRSTYSDWLLKQLPGGYANSRASFYDVNLNLTHEANDRNSFYLSAYLSHDQFKLNSDSLYAYSNQVAALKWKHVYGNKLYGVFTGTYSRYQYAVSSNKRPAEAFRFGFDIQQSGLKADFNYFPNTRHTIDFGIGSTRYDLNPGSLRPSGTDSRIRTDVVPGEQGLESAVYIGDRFDVSPRLSVNVGLRYSLFMNLGPGQVYTYAPGIPRAESTIRDTLTYGSGSLVKADQGPEYRVALRYAITDAFSVKASYNRMRQYLHLISNSVAVSPLDIYKLSDTYLRPQVGDQYSLGLYQNLRANTIELSAEGYYRTLQNQLDYRSGATLLLNHHLETDVVRAEGVAYGVELMIRKMTGKLNGWLSYTYARSLLRTTGTDGSDVVNGGNWYPSSYDKPHDVTLVGNYKINRRLSISFNVTYSTGRPITLPLAKYALAGAERVYYSERNQYRIPDYFRTDVSLNIEGNHKVRKLAHSSWTLGIYNLTGRRNAYSVYFNSVGQGIKGYQLSIFGQPIPTLTYNFKF</sequence>
<evidence type="ECO:0000313" key="9">
    <source>
        <dbReference type="EMBL" id="MBO0934846.1"/>
    </source>
</evidence>
<evidence type="ECO:0000256" key="3">
    <source>
        <dbReference type="ARBA" id="ARBA00022452"/>
    </source>
</evidence>
<dbReference type="SUPFAM" id="SSF49464">
    <property type="entry name" value="Carboxypeptidase regulatory domain-like"/>
    <property type="match status" value="1"/>
</dbReference>
<keyword evidence="6 7" id="KW-0998">Cell outer membrane</keyword>
<dbReference type="Gene3D" id="2.170.130.10">
    <property type="entry name" value="TonB-dependent receptor, plug domain"/>
    <property type="match status" value="1"/>
</dbReference>
<evidence type="ECO:0000256" key="4">
    <source>
        <dbReference type="ARBA" id="ARBA00022692"/>
    </source>
</evidence>
<evidence type="ECO:0000313" key="10">
    <source>
        <dbReference type="Proteomes" id="UP000664795"/>
    </source>
</evidence>
<dbReference type="SMART" id="SM00965">
    <property type="entry name" value="STN"/>
    <property type="match status" value="1"/>
</dbReference>
<feature type="domain" description="Secretin/TonB short N-terminal" evidence="8">
    <location>
        <begin position="52"/>
        <end position="103"/>
    </location>
</feature>
<comment type="subcellular location">
    <subcellularLocation>
        <location evidence="1 7">Cell outer membrane</location>
        <topology evidence="1 7">Multi-pass membrane protein</topology>
    </subcellularLocation>
</comment>
<dbReference type="GO" id="GO:0009279">
    <property type="term" value="C:cell outer membrane"/>
    <property type="evidence" value="ECO:0007669"/>
    <property type="project" value="UniProtKB-SubCell"/>
</dbReference>
<evidence type="ECO:0000256" key="6">
    <source>
        <dbReference type="ARBA" id="ARBA00023237"/>
    </source>
</evidence>
<dbReference type="EMBL" id="JAFMYU010000040">
    <property type="protein sequence ID" value="MBO0934846.1"/>
    <property type="molecule type" value="Genomic_DNA"/>
</dbReference>
<dbReference type="PROSITE" id="PS52016">
    <property type="entry name" value="TONB_DEPENDENT_REC_3"/>
    <property type="match status" value="1"/>
</dbReference>
<comment type="caution">
    <text evidence="9">The sequence shown here is derived from an EMBL/GenBank/DDBJ whole genome shotgun (WGS) entry which is preliminary data.</text>
</comment>
<dbReference type="Pfam" id="PF13715">
    <property type="entry name" value="CarbopepD_reg_2"/>
    <property type="match status" value="1"/>
</dbReference>
<keyword evidence="5 7" id="KW-0472">Membrane</keyword>
<dbReference type="Gene3D" id="2.40.170.20">
    <property type="entry name" value="TonB-dependent receptor, beta-barrel domain"/>
    <property type="match status" value="1"/>
</dbReference>
<dbReference type="InterPro" id="IPR039426">
    <property type="entry name" value="TonB-dep_rcpt-like"/>
</dbReference>
<evidence type="ECO:0000256" key="5">
    <source>
        <dbReference type="ARBA" id="ARBA00023136"/>
    </source>
</evidence>
<comment type="similarity">
    <text evidence="7">Belongs to the TonB-dependent receptor family.</text>
</comment>
<dbReference type="InterPro" id="IPR011662">
    <property type="entry name" value="Secretin/TonB_short_N"/>
</dbReference>
<dbReference type="InterPro" id="IPR008969">
    <property type="entry name" value="CarboxyPept-like_regulatory"/>
</dbReference>
<name>A0A939GAK4_9BACT</name>
<evidence type="ECO:0000256" key="2">
    <source>
        <dbReference type="ARBA" id="ARBA00022448"/>
    </source>
</evidence>
<dbReference type="InterPro" id="IPR037066">
    <property type="entry name" value="Plug_dom_sf"/>
</dbReference>
<dbReference type="InterPro" id="IPR012910">
    <property type="entry name" value="Plug_dom"/>
</dbReference>
<dbReference type="Pfam" id="PF07715">
    <property type="entry name" value="Plug"/>
    <property type="match status" value="1"/>
</dbReference>
<accession>A0A939GAK4</accession>
<keyword evidence="2 7" id="KW-0813">Transport</keyword>
<reference evidence="9 10" key="1">
    <citation type="submission" date="2021-03" db="EMBL/GenBank/DDBJ databases">
        <title>Fibrella sp. HMF5036 genome sequencing and assembly.</title>
        <authorList>
            <person name="Kang H."/>
            <person name="Kim H."/>
            <person name="Bae S."/>
            <person name="Joh K."/>
        </authorList>
    </citation>
    <scope>NUCLEOTIDE SEQUENCE [LARGE SCALE GENOMIC DNA]</scope>
    <source>
        <strain evidence="9 10">HMF5036</strain>
    </source>
</reference>
<evidence type="ECO:0000256" key="1">
    <source>
        <dbReference type="ARBA" id="ARBA00004571"/>
    </source>
</evidence>